<organism evidence="1 2">
    <name type="scientific">Macleaya cordata</name>
    <name type="common">Five-seeded plume-poppy</name>
    <name type="synonym">Bocconia cordata</name>
    <dbReference type="NCBI Taxonomy" id="56857"/>
    <lineage>
        <taxon>Eukaryota</taxon>
        <taxon>Viridiplantae</taxon>
        <taxon>Streptophyta</taxon>
        <taxon>Embryophyta</taxon>
        <taxon>Tracheophyta</taxon>
        <taxon>Spermatophyta</taxon>
        <taxon>Magnoliopsida</taxon>
        <taxon>Ranunculales</taxon>
        <taxon>Papaveraceae</taxon>
        <taxon>Papaveroideae</taxon>
        <taxon>Macleaya</taxon>
    </lineage>
</organism>
<dbReference type="EMBL" id="MVGT01002165">
    <property type="protein sequence ID" value="OVA09182.1"/>
    <property type="molecule type" value="Genomic_DNA"/>
</dbReference>
<gene>
    <name evidence="1" type="ORF">BVC80_27g16</name>
</gene>
<proteinExistence type="predicted"/>
<dbReference type="AlphaFoldDB" id="A0A200QFF5"/>
<dbReference type="OrthoDB" id="407442at2759"/>
<accession>A0A200QFF5</accession>
<comment type="caution">
    <text evidence="1">The sequence shown here is derived from an EMBL/GenBank/DDBJ whole genome shotgun (WGS) entry which is preliminary data.</text>
</comment>
<protein>
    <submittedName>
        <fullName evidence="1">Uncharacterized protein</fullName>
    </submittedName>
</protein>
<evidence type="ECO:0000313" key="2">
    <source>
        <dbReference type="Proteomes" id="UP000195402"/>
    </source>
</evidence>
<dbReference type="Proteomes" id="UP000195402">
    <property type="component" value="Unassembled WGS sequence"/>
</dbReference>
<reference evidence="1 2" key="1">
    <citation type="journal article" date="2017" name="Mol. Plant">
        <title>The Genome of Medicinal Plant Macleaya cordata Provides New Insights into Benzylisoquinoline Alkaloids Metabolism.</title>
        <authorList>
            <person name="Liu X."/>
            <person name="Liu Y."/>
            <person name="Huang P."/>
            <person name="Ma Y."/>
            <person name="Qing Z."/>
            <person name="Tang Q."/>
            <person name="Cao H."/>
            <person name="Cheng P."/>
            <person name="Zheng Y."/>
            <person name="Yuan Z."/>
            <person name="Zhou Y."/>
            <person name="Liu J."/>
            <person name="Tang Z."/>
            <person name="Zhuo Y."/>
            <person name="Zhang Y."/>
            <person name="Yu L."/>
            <person name="Huang J."/>
            <person name="Yang P."/>
            <person name="Peng Q."/>
            <person name="Zhang J."/>
            <person name="Jiang W."/>
            <person name="Zhang Z."/>
            <person name="Lin K."/>
            <person name="Ro D.K."/>
            <person name="Chen X."/>
            <person name="Xiong X."/>
            <person name="Shang Y."/>
            <person name="Huang S."/>
            <person name="Zeng J."/>
        </authorList>
    </citation>
    <scope>NUCLEOTIDE SEQUENCE [LARGE SCALE GENOMIC DNA]</scope>
    <source>
        <strain evidence="2">cv. BLH2017</strain>
        <tissue evidence="1">Root</tissue>
    </source>
</reference>
<evidence type="ECO:0000313" key="1">
    <source>
        <dbReference type="EMBL" id="OVA09182.1"/>
    </source>
</evidence>
<keyword evidence="2" id="KW-1185">Reference proteome</keyword>
<sequence length="91" mass="9648">MGGSKASSQGVSDIPDYPVGGKDMTLLTVPGFTQDVGSPAVTGFKNYYDIINPLLWIKKAYNRVGSSLTQHPYGDGCFGCGATDNWIKACP</sequence>
<dbReference type="InParanoid" id="A0A200QFF5"/>
<name>A0A200QFF5_MACCD</name>